<dbReference type="EMBL" id="JBGEHV010000085">
    <property type="protein sequence ID" value="MEY8043254.1"/>
    <property type="molecule type" value="Genomic_DNA"/>
</dbReference>
<evidence type="ECO:0000313" key="1">
    <source>
        <dbReference type="EMBL" id="MEY8043254.1"/>
    </source>
</evidence>
<proteinExistence type="predicted"/>
<keyword evidence="2" id="KW-1185">Reference proteome</keyword>
<sequence>MFDKVPALPPEQPGDDRYRTPRLPVRVDLARAFAYPVPEQRGTFPEGWAMDAVVDGELICWRRDVHRRWWGEVRFRVRRGRGSGGVWHTWWLPAPAIRPG</sequence>
<gene>
    <name evidence="1" type="ORF">AB8O55_27915</name>
</gene>
<organism evidence="1 2">
    <name type="scientific">Saccharopolyspora cebuensis</name>
    <dbReference type="NCBI Taxonomy" id="418759"/>
    <lineage>
        <taxon>Bacteria</taxon>
        <taxon>Bacillati</taxon>
        <taxon>Actinomycetota</taxon>
        <taxon>Actinomycetes</taxon>
        <taxon>Pseudonocardiales</taxon>
        <taxon>Pseudonocardiaceae</taxon>
        <taxon>Saccharopolyspora</taxon>
    </lineage>
</organism>
<evidence type="ECO:0000313" key="2">
    <source>
        <dbReference type="Proteomes" id="UP001564626"/>
    </source>
</evidence>
<reference evidence="1 2" key="1">
    <citation type="submission" date="2024-08" db="EMBL/GenBank/DDBJ databases">
        <title>Genome mining of Saccharopolyspora cebuensis PGLac3 from Nigerian medicinal plant.</title>
        <authorList>
            <person name="Ezeobiora C.E."/>
            <person name="Igbokwe N.H."/>
            <person name="Amin D.H."/>
            <person name="Mendie U.E."/>
        </authorList>
    </citation>
    <scope>NUCLEOTIDE SEQUENCE [LARGE SCALE GENOMIC DNA]</scope>
    <source>
        <strain evidence="1 2">PGLac3</strain>
    </source>
</reference>
<protein>
    <recommendedName>
        <fullName evidence="3">ATP-dependent DNA ligase</fullName>
    </recommendedName>
</protein>
<dbReference type="Proteomes" id="UP001564626">
    <property type="component" value="Unassembled WGS sequence"/>
</dbReference>
<evidence type="ECO:0008006" key="3">
    <source>
        <dbReference type="Google" id="ProtNLM"/>
    </source>
</evidence>
<name>A0ABV4CV03_9PSEU</name>
<comment type="caution">
    <text evidence="1">The sequence shown here is derived from an EMBL/GenBank/DDBJ whole genome shotgun (WGS) entry which is preliminary data.</text>
</comment>
<accession>A0ABV4CV03</accession>
<dbReference type="RefSeq" id="WP_345362893.1">
    <property type="nucleotide sequence ID" value="NZ_BAABII010000007.1"/>
</dbReference>